<dbReference type="PANTHER" id="PTHR35889">
    <property type="entry name" value="CYCLOINULO-OLIGOSACCHARIDE FRUCTANOTRANSFERASE-RELATED"/>
    <property type="match status" value="1"/>
</dbReference>
<dbReference type="SUPFAM" id="SSF52047">
    <property type="entry name" value="RNI-like"/>
    <property type="match status" value="1"/>
</dbReference>
<accession>A3I121</accession>
<keyword evidence="1" id="KW-0472">Membrane</keyword>
<keyword evidence="4" id="KW-1185">Reference proteome</keyword>
<gene>
    <name evidence="3" type="ORF">ALPR1_16099</name>
</gene>
<dbReference type="STRING" id="388413.ALPR1_16099"/>
<protein>
    <recommendedName>
        <fullName evidence="2">Cytochrome C Planctomycete-type domain-containing protein</fullName>
    </recommendedName>
</protein>
<dbReference type="InterPro" id="IPR032675">
    <property type="entry name" value="LRR_dom_sf"/>
</dbReference>
<proteinExistence type="predicted"/>
<dbReference type="Proteomes" id="UP000003919">
    <property type="component" value="Unassembled WGS sequence"/>
</dbReference>
<dbReference type="HOGENOM" id="CLU_583754_0_0_10"/>
<dbReference type="EMBL" id="AAXU02000001">
    <property type="protein sequence ID" value="EAZ80167.1"/>
    <property type="molecule type" value="Genomic_DNA"/>
</dbReference>
<organism evidence="3 4">
    <name type="scientific">Algoriphagus machipongonensis</name>
    <dbReference type="NCBI Taxonomy" id="388413"/>
    <lineage>
        <taxon>Bacteria</taxon>
        <taxon>Pseudomonadati</taxon>
        <taxon>Bacteroidota</taxon>
        <taxon>Cytophagia</taxon>
        <taxon>Cytophagales</taxon>
        <taxon>Cyclobacteriaceae</taxon>
        <taxon>Algoriphagus</taxon>
    </lineage>
</organism>
<comment type="caution">
    <text evidence="3">The sequence shown here is derived from an EMBL/GenBank/DDBJ whole genome shotgun (WGS) entry which is preliminary data.</text>
</comment>
<dbReference type="OrthoDB" id="713772at2"/>
<feature type="transmembrane region" description="Helical" evidence="1">
    <location>
        <begin position="45"/>
        <end position="65"/>
    </location>
</feature>
<feature type="transmembrane region" description="Helical" evidence="1">
    <location>
        <begin position="12"/>
        <end position="33"/>
    </location>
</feature>
<dbReference type="AlphaFoldDB" id="A3I121"/>
<dbReference type="PANTHER" id="PTHR35889:SF3">
    <property type="entry name" value="F-BOX DOMAIN-CONTAINING PROTEIN"/>
    <property type="match status" value="1"/>
</dbReference>
<dbReference type="RefSeq" id="WP_008202047.1">
    <property type="nucleotide sequence ID" value="NZ_CM001023.1"/>
</dbReference>
<dbReference type="Gene3D" id="3.80.10.10">
    <property type="entry name" value="Ribonuclease Inhibitor"/>
    <property type="match status" value="1"/>
</dbReference>
<evidence type="ECO:0000259" key="2">
    <source>
        <dbReference type="Pfam" id="PF07635"/>
    </source>
</evidence>
<dbReference type="Pfam" id="PF07635">
    <property type="entry name" value="PSCyt1"/>
    <property type="match status" value="1"/>
</dbReference>
<feature type="domain" description="Cytochrome C Planctomycete-type" evidence="2">
    <location>
        <begin position="183"/>
        <end position="242"/>
    </location>
</feature>
<name>A3I121_9BACT</name>
<feature type="transmembrane region" description="Helical" evidence="1">
    <location>
        <begin position="77"/>
        <end position="96"/>
    </location>
</feature>
<feature type="transmembrane region" description="Helical" evidence="1">
    <location>
        <begin position="108"/>
        <end position="127"/>
    </location>
</feature>
<reference evidence="3 4" key="1">
    <citation type="journal article" date="2011" name="J. Bacteriol.">
        <title>Complete genome sequence of Algoriphagus sp. PR1, bacterial prey of a colony-forming choanoflagellate.</title>
        <authorList>
            <person name="Alegado R.A."/>
            <person name="Ferriera S."/>
            <person name="Nusbaum C."/>
            <person name="Young S.K."/>
            <person name="Zeng Q."/>
            <person name="Imamovic A."/>
            <person name="Fairclough S.R."/>
            <person name="King N."/>
        </authorList>
    </citation>
    <scope>NUCLEOTIDE SEQUENCE [LARGE SCALE GENOMIC DNA]</scope>
    <source>
        <strain evidence="3 4">PR1</strain>
    </source>
</reference>
<evidence type="ECO:0000313" key="4">
    <source>
        <dbReference type="Proteomes" id="UP000003919"/>
    </source>
</evidence>
<evidence type="ECO:0000313" key="3">
    <source>
        <dbReference type="EMBL" id="EAZ80167.1"/>
    </source>
</evidence>
<dbReference type="eggNOG" id="COG4886">
    <property type="taxonomic scope" value="Bacteria"/>
</dbReference>
<keyword evidence="1" id="KW-0812">Transmembrane</keyword>
<dbReference type="InterPro" id="IPR011429">
    <property type="entry name" value="Cyt_c_Planctomycete-type"/>
</dbReference>
<sequence length="460" mass="52359">MINFIFPLFGRFHPILVHLPIGFLAFGVILVFLSRRDTKEYLSAIRLSFLLGGIFATLSSVSGFFQYQYEGFTWDTVQFHFIFGWITVISSFGLFYQINRFNDFPKHFQIKAGVLFVILLFTGHLGGNITHGEEYLTEVLPPELQSMMGIEVNQEEELIIPEQGWEQLAYYDQVVQPILNQNCRSCHNPRNKKGELDLSTYETLLEGGENGAVLTGNSLENSPVFSRLILPKEDEDHMPPKEKRQPIEEEIELIKSWVELGGNLDSKLGDADITSETLEPFFYHEEKPFYPVDEIEPASPETLSQLKSEGFFAETVSEESNWLIISCLNFQGFEDADWKKLKTVQNQIVSLDLTGTKISDAIIDSVKTLPNLTVLKLNQTEISGANLSLLKENTHLKNLFLNKTKVTLEEIKSLEGHPGLEKVFAFDTPASESDFQQKFNFYLGIKKYELPPLPTDTIVY</sequence>
<evidence type="ECO:0000256" key="1">
    <source>
        <dbReference type="SAM" id="Phobius"/>
    </source>
</evidence>
<keyword evidence="1" id="KW-1133">Transmembrane helix</keyword>